<evidence type="ECO:0000313" key="1">
    <source>
        <dbReference type="EMBL" id="OIJ09742.1"/>
    </source>
</evidence>
<dbReference type="RefSeq" id="WP_071314131.1">
    <property type="nucleotide sequence ID" value="NZ_MLQQ01000042.1"/>
</dbReference>
<dbReference type="InterPro" id="IPR019454">
    <property type="entry name" value="Lipoprot_YkyA-like"/>
</dbReference>
<evidence type="ECO:0000313" key="2">
    <source>
        <dbReference type="Proteomes" id="UP000180098"/>
    </source>
</evidence>
<accession>A0A1S2LB76</accession>
<dbReference type="Proteomes" id="UP000180098">
    <property type="component" value="Unassembled WGS sequence"/>
</dbReference>
<evidence type="ECO:0008006" key="3">
    <source>
        <dbReference type="Google" id="ProtNLM"/>
    </source>
</evidence>
<dbReference type="Gene3D" id="1.20.120.570">
    <property type="entry name" value="YkyA-like"/>
    <property type="match status" value="1"/>
</dbReference>
<comment type="caution">
    <text evidence="1">The sequence shown here is derived from an EMBL/GenBank/DDBJ whole genome shotgun (WGS) entry which is preliminary data.</text>
</comment>
<sequence>MFKRKNIYYVMIIVFLLGLSACTTVNPAEEIYNHLEKAVSLEAGFEAQQAPLSKAENEEYELYDEILKLSELDEINNLVTEVEELALSRKEMIEKEKESIQEAYDEFLHIKPIVETIEDEELLTLANELISTMENRFETYNELYNVYKASIDLDLELYSLVKSEDLTIEELEMMHDEVNASYMQVNDLKEKFNEYTLKYNDIKRDFYKLGDLNVSYN</sequence>
<dbReference type="EMBL" id="MLQQ01000042">
    <property type="protein sequence ID" value="OIJ09742.1"/>
    <property type="molecule type" value="Genomic_DNA"/>
</dbReference>
<dbReference type="OrthoDB" id="2576511at2"/>
<dbReference type="PROSITE" id="PS51257">
    <property type="entry name" value="PROKAR_LIPOPROTEIN"/>
    <property type="match status" value="1"/>
</dbReference>
<protein>
    <recommendedName>
        <fullName evidence="3">Cell-wall binding lipoprotein</fullName>
    </recommendedName>
</protein>
<organism evidence="1 2">
    <name type="scientific">Anaerobacillus arseniciselenatis</name>
    <dbReference type="NCBI Taxonomy" id="85682"/>
    <lineage>
        <taxon>Bacteria</taxon>
        <taxon>Bacillati</taxon>
        <taxon>Bacillota</taxon>
        <taxon>Bacilli</taxon>
        <taxon>Bacillales</taxon>
        <taxon>Bacillaceae</taxon>
        <taxon>Anaerobacillus</taxon>
    </lineage>
</organism>
<name>A0A1S2LB76_9BACI</name>
<dbReference type="Pfam" id="PF10368">
    <property type="entry name" value="YkyA"/>
    <property type="match status" value="1"/>
</dbReference>
<dbReference type="InterPro" id="IPR036785">
    <property type="entry name" value="YkyA-like_sf"/>
</dbReference>
<gene>
    <name evidence="1" type="ORF">BKP35_14720</name>
</gene>
<dbReference type="SUPFAM" id="SSF140423">
    <property type="entry name" value="MW0975(SA0943)-like"/>
    <property type="match status" value="1"/>
</dbReference>
<keyword evidence="2" id="KW-1185">Reference proteome</keyword>
<dbReference type="AlphaFoldDB" id="A0A1S2LB76"/>
<proteinExistence type="predicted"/>
<reference evidence="1 2" key="1">
    <citation type="submission" date="2016-10" db="EMBL/GenBank/DDBJ databases">
        <title>Draft genome sequences of four alkaliphilic bacteria belonging to the Anaerobacillus genus.</title>
        <authorList>
            <person name="Bassil N.M."/>
            <person name="Lloyd J.R."/>
        </authorList>
    </citation>
    <scope>NUCLEOTIDE SEQUENCE [LARGE SCALE GENOMIC DNA]</scope>
    <source>
        <strain evidence="1 2">DSM 15340</strain>
    </source>
</reference>